<sequence>MTFEKCHLWPRGDFTMITDLSYIKLGPTAVNTFQLALQFISYHGYFNGSLQISFSDWYHLAINKMILNDDIAILFFITAKHLEQINDMRKDVISAEQLRYTILHKDDNPDGKNRNYLVQIMPLALVISMAGCNHEETGFDTKFPSYRNAFDFISRNLKKFCSILLLCDKLLMKQLVTSANVAVECIPPPTRIHVDQLANLNIAFEGVILPLLNKINERNITPDGSWSVLKKKIICTYQSTEIRFDDLVCLISNLLQPDMFGIHDLPTTNGSTNGCNSKQPSYEKRFTPCCLAKYRKLAVFGWNHLETFISPLYGGLNFKICNGHSKSSYLFFPQYSKTVNISNTNGCNPILLGPVIDTVFLSNVHHCSISVIAHKIVMRNCTNLRLFICVSTPPVINSDCFNIQFGPYNFFYSALENQLAYANMKLLDISQNQWRHPIVCSELFPPTYYKTELTKIHGIFKPLAPSSFYIQPNIFDMNFKTSFFQFFRIRTIPYIYMKSWEQSLDKMRRSDWKASDKKMLSDADIRYLLKKSA</sequence>
<protein>
    <submittedName>
        <fullName evidence="2">C-CAP/cofactor C-like domain-containing protein</fullName>
    </submittedName>
</protein>
<dbReference type="WBParaSite" id="RSKR_0000437350.1">
    <property type="protein sequence ID" value="RSKR_0000437350.1"/>
    <property type="gene ID" value="RSKR_0000437350"/>
</dbReference>
<evidence type="ECO:0000313" key="1">
    <source>
        <dbReference type="Proteomes" id="UP000095286"/>
    </source>
</evidence>
<evidence type="ECO:0000313" key="2">
    <source>
        <dbReference type="WBParaSite" id="RSKR_0000437350.1"/>
    </source>
</evidence>
<reference evidence="2" key="1">
    <citation type="submission" date="2016-11" db="UniProtKB">
        <authorList>
            <consortium name="WormBaseParasite"/>
        </authorList>
    </citation>
    <scope>IDENTIFICATION</scope>
    <source>
        <strain evidence="2">KR3021</strain>
    </source>
</reference>
<proteinExistence type="predicted"/>
<organism evidence="1 2">
    <name type="scientific">Rhabditophanes sp. KR3021</name>
    <dbReference type="NCBI Taxonomy" id="114890"/>
    <lineage>
        <taxon>Eukaryota</taxon>
        <taxon>Metazoa</taxon>
        <taxon>Ecdysozoa</taxon>
        <taxon>Nematoda</taxon>
        <taxon>Chromadorea</taxon>
        <taxon>Rhabditida</taxon>
        <taxon>Tylenchina</taxon>
        <taxon>Panagrolaimomorpha</taxon>
        <taxon>Strongyloidoidea</taxon>
        <taxon>Alloionematidae</taxon>
        <taxon>Rhabditophanes</taxon>
    </lineage>
</organism>
<name>A0AC35TVD7_9BILA</name>
<dbReference type="Proteomes" id="UP000095286">
    <property type="component" value="Unplaced"/>
</dbReference>
<accession>A0AC35TVD7</accession>